<dbReference type="EMBL" id="VXBI01005461">
    <property type="protein sequence ID" value="NWS84309.1"/>
    <property type="molecule type" value="Genomic_DNA"/>
</dbReference>
<dbReference type="PANTHER" id="PTHR11360:SF21">
    <property type="entry name" value="MONOCARBOXYLATE TRANSPORTER 6"/>
    <property type="match status" value="1"/>
</dbReference>
<evidence type="ECO:0000256" key="2">
    <source>
        <dbReference type="SAM" id="Phobius"/>
    </source>
</evidence>
<dbReference type="AlphaFoldDB" id="A0A7K5IS34"/>
<dbReference type="PANTHER" id="PTHR11360">
    <property type="entry name" value="MONOCARBOXYLATE TRANSPORTER"/>
    <property type="match status" value="1"/>
</dbReference>
<feature type="transmembrane region" description="Helical" evidence="2">
    <location>
        <begin position="21"/>
        <end position="45"/>
    </location>
</feature>
<keyword evidence="2" id="KW-1133">Transmembrane helix</keyword>
<feature type="non-terminal residue" evidence="4">
    <location>
        <position position="465"/>
    </location>
</feature>
<dbReference type="InterPro" id="IPR020846">
    <property type="entry name" value="MFS_dom"/>
</dbReference>
<evidence type="ECO:0000259" key="3">
    <source>
        <dbReference type="PROSITE" id="PS50850"/>
    </source>
</evidence>
<feature type="transmembrane region" description="Helical" evidence="2">
    <location>
        <begin position="397"/>
        <end position="420"/>
    </location>
</feature>
<comment type="caution">
    <text evidence="4">The sequence shown here is derived from an EMBL/GenBank/DDBJ whole genome shotgun (WGS) entry which is preliminary data.</text>
</comment>
<keyword evidence="2" id="KW-0472">Membrane</keyword>
<accession>A0A7K5IS34</accession>
<dbReference type="PROSITE" id="PS50850">
    <property type="entry name" value="MFS"/>
    <property type="match status" value="1"/>
</dbReference>
<comment type="subcellular location">
    <subcellularLocation>
        <location evidence="1">Membrane</location>
        <topology evidence="1">Multi-pass membrane protein</topology>
    </subcellularLocation>
</comment>
<name>A0A7K5IS34_TOXRE</name>
<gene>
    <name evidence="4" type="primary">Slc16a5</name>
    <name evidence="4" type="ORF">TOXRED_R09349</name>
</gene>
<dbReference type="InterPro" id="IPR011701">
    <property type="entry name" value="MFS"/>
</dbReference>
<dbReference type="Gene3D" id="1.20.1250.20">
    <property type="entry name" value="MFS general substrate transporter like domains"/>
    <property type="match status" value="2"/>
</dbReference>
<feature type="transmembrane region" description="Helical" evidence="2">
    <location>
        <begin position="332"/>
        <end position="354"/>
    </location>
</feature>
<feature type="transmembrane region" description="Helical" evidence="2">
    <location>
        <begin position="306"/>
        <end position="326"/>
    </location>
</feature>
<reference evidence="4 5" key="1">
    <citation type="submission" date="2019-09" db="EMBL/GenBank/DDBJ databases">
        <title>Bird 10,000 Genomes (B10K) Project - Family phase.</title>
        <authorList>
            <person name="Zhang G."/>
        </authorList>
    </citation>
    <scope>NUCLEOTIDE SEQUENCE [LARGE SCALE GENOMIC DNA]</scope>
    <source>
        <strain evidence="4">B10K-DU-002-15</strain>
        <tissue evidence="4">Muscle</tissue>
    </source>
</reference>
<dbReference type="SUPFAM" id="SSF103473">
    <property type="entry name" value="MFS general substrate transporter"/>
    <property type="match status" value="1"/>
</dbReference>
<keyword evidence="2" id="KW-0812">Transmembrane</keyword>
<keyword evidence="5" id="KW-1185">Reference proteome</keyword>
<dbReference type="FunFam" id="1.20.1250.20:FF:000337">
    <property type="entry name" value="Solute carrier family 16 member 5"/>
    <property type="match status" value="1"/>
</dbReference>
<feature type="transmembrane region" description="Helical" evidence="2">
    <location>
        <begin position="61"/>
        <end position="81"/>
    </location>
</feature>
<protein>
    <submittedName>
        <fullName evidence="4">MOT6 protein</fullName>
    </submittedName>
</protein>
<organism evidence="4 5">
    <name type="scientific">Toxostoma redivivum</name>
    <name type="common">California thrasher</name>
    <dbReference type="NCBI Taxonomy" id="99882"/>
    <lineage>
        <taxon>Eukaryota</taxon>
        <taxon>Metazoa</taxon>
        <taxon>Chordata</taxon>
        <taxon>Craniata</taxon>
        <taxon>Vertebrata</taxon>
        <taxon>Euteleostomi</taxon>
        <taxon>Archelosauria</taxon>
        <taxon>Archosauria</taxon>
        <taxon>Dinosauria</taxon>
        <taxon>Saurischia</taxon>
        <taxon>Theropoda</taxon>
        <taxon>Coelurosauria</taxon>
        <taxon>Aves</taxon>
        <taxon>Neognathae</taxon>
        <taxon>Neoaves</taxon>
        <taxon>Telluraves</taxon>
        <taxon>Australaves</taxon>
        <taxon>Passeriformes</taxon>
        <taxon>Mimidae</taxon>
        <taxon>Toxostoma</taxon>
    </lineage>
</organism>
<feature type="transmembrane region" description="Helical" evidence="2">
    <location>
        <begin position="274"/>
        <end position="294"/>
    </location>
</feature>
<sequence length="465" mass="50739">MSQGEAAGRGAAQPQDQGWAWMVLLAAVLLQGLTLGFPCCIGVFFTDLQHEFQASNSQTSWFPSIMVAVLHGGGPLCSILVKRFGCRFVVMLGGLLSGLGMVSSSFCKSISQLYLTAGLITGLGSCFSFQAGVTVLGYYFVRWRTLANAVASTGVSLGFTLWPLLSQYLLDRMGWRNTFLIFGGILLNCCVCGAIMRPLQLASGSLLESAKPEEEPGSGAEEMLQKYLAFDIFCQNKGYQIYTIGVAWMMVGFALPHVYLVPYAIHNGVEEHKAALLISIIGLINIFIRPFTGLLSGHRVFTGRRIYLFSLAALFYGLSNFICVISAEFSVLILYCVILSIAMSGVGALTFQVLMDVVEMDRFSSALGLFTILESITLLIGPPLTGFLVDITSDFHYVFYNSSFFLISAALFMGLSFCALEKKNKLREASKACLDNPSRYQYSETSTEPKAESQSPPVVQYITSI</sequence>
<evidence type="ECO:0000313" key="5">
    <source>
        <dbReference type="Proteomes" id="UP000523146"/>
    </source>
</evidence>
<feature type="transmembrane region" description="Helical" evidence="2">
    <location>
        <begin position="177"/>
        <end position="196"/>
    </location>
</feature>
<proteinExistence type="predicted"/>
<feature type="transmembrane region" description="Helical" evidence="2">
    <location>
        <begin position="366"/>
        <end position="385"/>
    </location>
</feature>
<feature type="non-terminal residue" evidence="4">
    <location>
        <position position="1"/>
    </location>
</feature>
<dbReference type="GO" id="GO:0008028">
    <property type="term" value="F:monocarboxylic acid transmembrane transporter activity"/>
    <property type="evidence" value="ECO:0007669"/>
    <property type="project" value="TreeGrafter"/>
</dbReference>
<evidence type="ECO:0000256" key="1">
    <source>
        <dbReference type="ARBA" id="ARBA00004141"/>
    </source>
</evidence>
<dbReference type="GO" id="GO:0016323">
    <property type="term" value="C:basolateral plasma membrane"/>
    <property type="evidence" value="ECO:0007669"/>
    <property type="project" value="TreeGrafter"/>
</dbReference>
<feature type="transmembrane region" description="Helical" evidence="2">
    <location>
        <begin position="146"/>
        <end position="165"/>
    </location>
</feature>
<evidence type="ECO:0000313" key="4">
    <source>
        <dbReference type="EMBL" id="NWS84309.1"/>
    </source>
</evidence>
<feature type="domain" description="Major facilitator superfamily (MFS) profile" evidence="3">
    <location>
        <begin position="20"/>
        <end position="426"/>
    </location>
</feature>
<feature type="transmembrane region" description="Helical" evidence="2">
    <location>
        <begin position="112"/>
        <end position="139"/>
    </location>
</feature>
<dbReference type="Proteomes" id="UP000523146">
    <property type="component" value="Unassembled WGS sequence"/>
</dbReference>
<feature type="transmembrane region" description="Helical" evidence="2">
    <location>
        <begin position="241"/>
        <end position="262"/>
    </location>
</feature>
<dbReference type="InterPro" id="IPR036259">
    <property type="entry name" value="MFS_trans_sf"/>
</dbReference>
<feature type="transmembrane region" description="Helical" evidence="2">
    <location>
        <begin position="88"/>
        <end position="106"/>
    </location>
</feature>
<dbReference type="InterPro" id="IPR050327">
    <property type="entry name" value="Proton-linked_MCT"/>
</dbReference>
<dbReference type="Pfam" id="PF07690">
    <property type="entry name" value="MFS_1"/>
    <property type="match status" value="1"/>
</dbReference>